<evidence type="ECO:0000313" key="4">
    <source>
        <dbReference type="EMBL" id="AKG39050.1"/>
    </source>
</evidence>
<evidence type="ECO:0000313" key="5">
    <source>
        <dbReference type="Proteomes" id="UP000067434"/>
    </source>
</evidence>
<dbReference type="STRING" id="1550241.MA03_07100"/>
<dbReference type="InterPro" id="IPR036265">
    <property type="entry name" value="HIT-like_sf"/>
</dbReference>
<evidence type="ECO:0000259" key="3">
    <source>
        <dbReference type="PROSITE" id="PS51084"/>
    </source>
</evidence>
<dbReference type="GO" id="GO:0000166">
    <property type="term" value="F:nucleotide binding"/>
    <property type="evidence" value="ECO:0007669"/>
    <property type="project" value="UniProtKB-KW"/>
</dbReference>
<dbReference type="Pfam" id="PF01230">
    <property type="entry name" value="HIT"/>
    <property type="match status" value="1"/>
</dbReference>
<dbReference type="Gene3D" id="3.30.428.10">
    <property type="entry name" value="HIT-like"/>
    <property type="match status" value="1"/>
</dbReference>
<accession>A0A0F7FJG7</accession>
<gene>
    <name evidence="4" type="ORF">MA03_07100</name>
</gene>
<dbReference type="AlphaFoldDB" id="A0A0F7FJG7"/>
<dbReference type="GO" id="GO:0016787">
    <property type="term" value="F:hydrolase activity"/>
    <property type="evidence" value="ECO:0007669"/>
    <property type="project" value="UniProtKB-KW"/>
</dbReference>
<sequence length="172" mass="19589">MDILWAPWRMKYIEYAKIEQDSECFICKATNSNEDEKNLVVYKGESVIVLMNRYPYNTGHLLVAPTRHIPELKALTDKELCILLKTVKNSVEVIREALKPDGFNIGVNLGRVAGAGLESHVHIHVVPRWNGDTNFMPVIADAKVIPEALQDTYRRLVAHKDLYRNSENCELA</sequence>
<dbReference type="InterPro" id="IPR011146">
    <property type="entry name" value="HIT-like"/>
</dbReference>
<dbReference type="EMBL" id="CP009961">
    <property type="protein sequence ID" value="AKG39050.1"/>
    <property type="molecule type" value="Genomic_DNA"/>
</dbReference>
<keyword evidence="1" id="KW-0547">Nucleotide-binding</keyword>
<dbReference type="PANTHER" id="PTHR42997:SF1">
    <property type="entry name" value="AP-4-A PHOSPHORYLASE"/>
    <property type="match status" value="1"/>
</dbReference>
<dbReference type="Proteomes" id="UP000067434">
    <property type="component" value="Chromosome"/>
</dbReference>
<protein>
    <submittedName>
        <fullName evidence="4">HIT family hydrolase</fullName>
    </submittedName>
</protein>
<proteinExistence type="predicted"/>
<evidence type="ECO:0000256" key="1">
    <source>
        <dbReference type="ARBA" id="ARBA00022741"/>
    </source>
</evidence>
<dbReference type="InterPro" id="IPR039383">
    <property type="entry name" value="FHIT"/>
</dbReference>
<dbReference type="KEGG" id="thf:MA03_07100"/>
<dbReference type="HOGENOM" id="CLU_056776_1_2_2"/>
<keyword evidence="4" id="KW-0378">Hydrolase</keyword>
<evidence type="ECO:0000256" key="2">
    <source>
        <dbReference type="PROSITE-ProRule" id="PRU00464"/>
    </source>
</evidence>
<feature type="domain" description="HIT" evidence="3">
    <location>
        <begin position="25"/>
        <end position="135"/>
    </location>
</feature>
<dbReference type="InterPro" id="IPR052908">
    <property type="entry name" value="AP-4-A_phosphorylase"/>
</dbReference>
<dbReference type="PROSITE" id="PS51084">
    <property type="entry name" value="HIT_2"/>
    <property type="match status" value="1"/>
</dbReference>
<organism evidence="4 5">
    <name type="scientific">Infirmifilum uzonense</name>
    <dbReference type="NCBI Taxonomy" id="1550241"/>
    <lineage>
        <taxon>Archaea</taxon>
        <taxon>Thermoproteota</taxon>
        <taxon>Thermoprotei</taxon>
        <taxon>Thermofilales</taxon>
        <taxon>Thermofilaceae</taxon>
        <taxon>Infirmifilum</taxon>
    </lineage>
</organism>
<dbReference type="RefSeq" id="WP_052884582.1">
    <property type="nucleotide sequence ID" value="NZ_CP009961.1"/>
</dbReference>
<keyword evidence="5" id="KW-1185">Reference proteome</keyword>
<reference evidence="4 5" key="1">
    <citation type="journal article" date="2015" name="Stand. Genomic Sci.">
        <title>Complete genome sequence of and proposal of Thermofilum uzonense sp. nov. a novel hyperthermophilic crenarchaeon and emended description of the genus Thermofilum.</title>
        <authorList>
            <person name="Toshchakov S.V."/>
            <person name="Korzhenkov A.A."/>
            <person name="Samarov N.I."/>
            <person name="Mazunin I.O."/>
            <person name="Mozhey O.I."/>
            <person name="Shmyr I.S."/>
            <person name="Derbikova K.S."/>
            <person name="Taranov E.A."/>
            <person name="Dominova I.N."/>
            <person name="Bonch-Osmolovskaya E.A."/>
            <person name="Patrushev M.V."/>
            <person name="Podosokorskaya O.A."/>
            <person name="Kublanov I.V."/>
        </authorList>
    </citation>
    <scope>NUCLEOTIDE SEQUENCE [LARGE SCALE GENOMIC DNA]</scope>
    <source>
        <strain evidence="4 5">1807-2</strain>
    </source>
</reference>
<name>A0A0F7FJG7_9CREN</name>
<dbReference type="SUPFAM" id="SSF54197">
    <property type="entry name" value="HIT-like"/>
    <property type="match status" value="1"/>
</dbReference>
<dbReference type="OrthoDB" id="26806at2157"/>
<dbReference type="PANTHER" id="PTHR42997">
    <property type="entry name" value="HIT FAMILY HYDROLASE"/>
    <property type="match status" value="1"/>
</dbReference>
<dbReference type="PATRIC" id="fig|1550241.5.peg.1470"/>
<dbReference type="CDD" id="cd01275">
    <property type="entry name" value="FHIT"/>
    <property type="match status" value="1"/>
</dbReference>
<dbReference type="GeneID" id="25401985"/>
<feature type="short sequence motif" description="Histidine triad motif" evidence="2">
    <location>
        <begin position="120"/>
        <end position="124"/>
    </location>
</feature>